<dbReference type="InterPro" id="IPR018488">
    <property type="entry name" value="cNMP-bd_CS"/>
</dbReference>
<dbReference type="Gene3D" id="2.60.120.10">
    <property type="entry name" value="Jelly Rolls"/>
    <property type="match status" value="1"/>
</dbReference>
<evidence type="ECO:0000313" key="3">
    <source>
        <dbReference type="EMBL" id="MDG0794991.1"/>
    </source>
</evidence>
<dbReference type="PANTHER" id="PTHR23011">
    <property type="entry name" value="CYCLIC NUCLEOTIDE-BINDING DOMAIN CONTAINING PROTEIN"/>
    <property type="match status" value="1"/>
</dbReference>
<dbReference type="Pfam" id="PF00027">
    <property type="entry name" value="cNMP_binding"/>
    <property type="match status" value="1"/>
</dbReference>
<organism evidence="3 4">
    <name type="scientific">Cohnella ginsengisoli</name>
    <dbReference type="NCBI Taxonomy" id="425004"/>
    <lineage>
        <taxon>Bacteria</taxon>
        <taxon>Bacillati</taxon>
        <taxon>Bacillota</taxon>
        <taxon>Bacilli</taxon>
        <taxon>Bacillales</taxon>
        <taxon>Paenibacillaceae</taxon>
        <taxon>Cohnella</taxon>
    </lineage>
</organism>
<evidence type="ECO:0000256" key="1">
    <source>
        <dbReference type="ARBA" id="ARBA00023159"/>
    </source>
</evidence>
<accession>A0A9X4QQU6</accession>
<dbReference type="PROSITE" id="PS50042">
    <property type="entry name" value="CNMP_BINDING_3"/>
    <property type="match status" value="1"/>
</dbReference>
<dbReference type="PROSITE" id="PS00889">
    <property type="entry name" value="CNMP_BINDING_2"/>
    <property type="match status" value="1"/>
</dbReference>
<dbReference type="EMBL" id="JAPDHZ010000008">
    <property type="protein sequence ID" value="MDG0794991.1"/>
    <property type="molecule type" value="Genomic_DNA"/>
</dbReference>
<keyword evidence="1" id="KW-0010">Activator</keyword>
<dbReference type="PRINTS" id="PR00103">
    <property type="entry name" value="CAMPKINASE"/>
</dbReference>
<dbReference type="InterPro" id="IPR000595">
    <property type="entry name" value="cNMP-bd_dom"/>
</dbReference>
<dbReference type="AlphaFoldDB" id="A0A9X4QQU6"/>
<dbReference type="InterPro" id="IPR014710">
    <property type="entry name" value="RmlC-like_jellyroll"/>
</dbReference>
<dbReference type="PANTHER" id="PTHR23011:SF28">
    <property type="entry name" value="CYCLIC NUCLEOTIDE-BINDING DOMAIN CONTAINING PROTEIN"/>
    <property type="match status" value="1"/>
</dbReference>
<dbReference type="Proteomes" id="UP001153387">
    <property type="component" value="Unassembled WGS sequence"/>
</dbReference>
<evidence type="ECO:0000313" key="4">
    <source>
        <dbReference type="Proteomes" id="UP001153387"/>
    </source>
</evidence>
<protein>
    <submittedName>
        <fullName evidence="3">Cyclic nucleotide-binding domain-containing protein</fullName>
    </submittedName>
</protein>
<reference evidence="3 4" key="1">
    <citation type="submission" date="2022-10" db="EMBL/GenBank/DDBJ databases">
        <title>Comparative genomic analysis of Cohnella hashimotonis sp. nov., isolated from the International Space Station.</title>
        <authorList>
            <person name="Simpson A."/>
            <person name="Venkateswaran K."/>
        </authorList>
    </citation>
    <scope>NUCLEOTIDE SEQUENCE [LARGE SCALE GENOMIC DNA]</scope>
    <source>
        <strain evidence="3 4">DSM 18997</strain>
    </source>
</reference>
<keyword evidence="4" id="KW-1185">Reference proteome</keyword>
<evidence type="ECO:0000259" key="2">
    <source>
        <dbReference type="PROSITE" id="PS50042"/>
    </source>
</evidence>
<dbReference type="RefSeq" id="WP_277568697.1">
    <property type="nucleotide sequence ID" value="NZ_JAPDHZ010000008.1"/>
</dbReference>
<sequence>MGDKFYVIVHGKVEVLKKDDDGEDRPVAVLTDGDFFGEVALLRSVPRTATVNTLTPVVCVTLQREFFQSFVQRSPHVAAFMNLRSK</sequence>
<comment type="caution">
    <text evidence="3">The sequence shown here is derived from an EMBL/GenBank/DDBJ whole genome shotgun (WGS) entry which is preliminary data.</text>
</comment>
<dbReference type="InterPro" id="IPR018490">
    <property type="entry name" value="cNMP-bd_dom_sf"/>
</dbReference>
<dbReference type="SUPFAM" id="SSF51206">
    <property type="entry name" value="cAMP-binding domain-like"/>
    <property type="match status" value="1"/>
</dbReference>
<proteinExistence type="predicted"/>
<dbReference type="CDD" id="cd00038">
    <property type="entry name" value="CAP_ED"/>
    <property type="match status" value="1"/>
</dbReference>
<gene>
    <name evidence="3" type="ORF">OMP38_32305</name>
</gene>
<name>A0A9X4QQU6_9BACL</name>
<feature type="domain" description="Cyclic nucleotide-binding" evidence="2">
    <location>
        <begin position="1"/>
        <end position="71"/>
    </location>
</feature>